<proteinExistence type="predicted"/>
<dbReference type="EMBL" id="GBRH01188349">
    <property type="protein sequence ID" value="JAE09547.1"/>
    <property type="molecule type" value="Transcribed_RNA"/>
</dbReference>
<protein>
    <submittedName>
        <fullName evidence="1">Uncharacterized protein</fullName>
    </submittedName>
</protein>
<sequence length="24" mass="3284">MFKNLTWFRHPRYFDFYFIIHEQF</sequence>
<reference evidence="1" key="2">
    <citation type="journal article" date="2015" name="Data Brief">
        <title>Shoot transcriptome of the giant reed, Arundo donax.</title>
        <authorList>
            <person name="Barrero R.A."/>
            <person name="Guerrero F.D."/>
            <person name="Moolhuijzen P."/>
            <person name="Goolsby J.A."/>
            <person name="Tidwell J."/>
            <person name="Bellgard S.E."/>
            <person name="Bellgard M.I."/>
        </authorList>
    </citation>
    <scope>NUCLEOTIDE SEQUENCE</scope>
    <source>
        <tissue evidence="1">Shoot tissue taken approximately 20 cm above the soil surface</tissue>
    </source>
</reference>
<reference evidence="1" key="1">
    <citation type="submission" date="2014-09" db="EMBL/GenBank/DDBJ databases">
        <authorList>
            <person name="Magalhaes I.L.F."/>
            <person name="Oliveira U."/>
            <person name="Santos F.R."/>
            <person name="Vidigal T.H.D.A."/>
            <person name="Brescovit A.D."/>
            <person name="Santos A.J."/>
        </authorList>
    </citation>
    <scope>NUCLEOTIDE SEQUENCE</scope>
    <source>
        <tissue evidence="1">Shoot tissue taken approximately 20 cm above the soil surface</tissue>
    </source>
</reference>
<dbReference type="AlphaFoldDB" id="A0A0A9FB52"/>
<accession>A0A0A9FB52</accession>
<organism evidence="1">
    <name type="scientific">Arundo donax</name>
    <name type="common">Giant reed</name>
    <name type="synonym">Donax arundinaceus</name>
    <dbReference type="NCBI Taxonomy" id="35708"/>
    <lineage>
        <taxon>Eukaryota</taxon>
        <taxon>Viridiplantae</taxon>
        <taxon>Streptophyta</taxon>
        <taxon>Embryophyta</taxon>
        <taxon>Tracheophyta</taxon>
        <taxon>Spermatophyta</taxon>
        <taxon>Magnoliopsida</taxon>
        <taxon>Liliopsida</taxon>
        <taxon>Poales</taxon>
        <taxon>Poaceae</taxon>
        <taxon>PACMAD clade</taxon>
        <taxon>Arundinoideae</taxon>
        <taxon>Arundineae</taxon>
        <taxon>Arundo</taxon>
    </lineage>
</organism>
<evidence type="ECO:0000313" key="1">
    <source>
        <dbReference type="EMBL" id="JAE09547.1"/>
    </source>
</evidence>
<name>A0A0A9FB52_ARUDO</name>